<dbReference type="AlphaFoldDB" id="A0A6J6AA42"/>
<dbReference type="GO" id="GO:0006631">
    <property type="term" value="P:fatty acid metabolic process"/>
    <property type="evidence" value="ECO:0007669"/>
    <property type="project" value="TreeGrafter"/>
</dbReference>
<proteinExistence type="inferred from homology"/>
<dbReference type="EMBL" id="CAFBOL010000008">
    <property type="protein sequence ID" value="CAB4976659.1"/>
    <property type="molecule type" value="Genomic_DNA"/>
</dbReference>
<dbReference type="SUPFAM" id="SSF56801">
    <property type="entry name" value="Acetyl-CoA synthetase-like"/>
    <property type="match status" value="1"/>
</dbReference>
<name>A0A6J6AA42_9ZZZZ</name>
<dbReference type="Gene3D" id="3.30.300.30">
    <property type="match status" value="1"/>
</dbReference>
<dbReference type="InterPro" id="IPR045851">
    <property type="entry name" value="AMP-bd_C_sf"/>
</dbReference>
<dbReference type="InterPro" id="IPR000873">
    <property type="entry name" value="AMP-dep_synth/lig_dom"/>
</dbReference>
<evidence type="ECO:0000256" key="1">
    <source>
        <dbReference type="ARBA" id="ARBA00006432"/>
    </source>
</evidence>
<dbReference type="EMBL" id="CAFBMT010000006">
    <property type="protein sequence ID" value="CAB4928944.1"/>
    <property type="molecule type" value="Genomic_DNA"/>
</dbReference>
<gene>
    <name evidence="6" type="ORF">UFOPK2656_01268</name>
    <name evidence="7" type="ORF">UFOPK3267_00860</name>
    <name evidence="8" type="ORF">UFOPK3651_01347</name>
    <name evidence="9" type="ORF">UFOPK3931_00536</name>
    <name evidence="5" type="ORF">UFOPK4189_01342</name>
</gene>
<protein>
    <submittedName>
        <fullName evidence="5">Unannotated protein</fullName>
    </submittedName>
</protein>
<feature type="domain" description="AMP-dependent synthetase/ligase" evidence="3">
    <location>
        <begin position="24"/>
        <end position="380"/>
    </location>
</feature>
<evidence type="ECO:0000259" key="3">
    <source>
        <dbReference type="Pfam" id="PF00501"/>
    </source>
</evidence>
<evidence type="ECO:0000313" key="6">
    <source>
        <dbReference type="EMBL" id="CAB4720124.1"/>
    </source>
</evidence>
<comment type="similarity">
    <text evidence="1">Belongs to the ATP-dependent AMP-binding enzyme family.</text>
</comment>
<dbReference type="Pfam" id="PF00501">
    <property type="entry name" value="AMP-binding"/>
    <property type="match status" value="1"/>
</dbReference>
<reference evidence="5" key="1">
    <citation type="submission" date="2020-05" db="EMBL/GenBank/DDBJ databases">
        <authorList>
            <person name="Chiriac C."/>
            <person name="Salcher M."/>
            <person name="Ghai R."/>
            <person name="Kavagutti S V."/>
        </authorList>
    </citation>
    <scope>NUCLEOTIDE SEQUENCE</scope>
</reference>
<accession>A0A6J6AA42</accession>
<evidence type="ECO:0000313" key="8">
    <source>
        <dbReference type="EMBL" id="CAB4928944.1"/>
    </source>
</evidence>
<dbReference type="Gene3D" id="3.40.50.12780">
    <property type="entry name" value="N-terminal domain of ligase-like"/>
    <property type="match status" value="1"/>
</dbReference>
<evidence type="ECO:0000313" key="9">
    <source>
        <dbReference type="EMBL" id="CAB4976659.1"/>
    </source>
</evidence>
<dbReference type="PANTHER" id="PTHR43201:SF5">
    <property type="entry name" value="MEDIUM-CHAIN ACYL-COA LIGASE ACSF2, MITOCHONDRIAL"/>
    <property type="match status" value="1"/>
</dbReference>
<dbReference type="EMBL" id="CAESGF010000006">
    <property type="protein sequence ID" value="CAB4363562.1"/>
    <property type="molecule type" value="Genomic_DNA"/>
</dbReference>
<dbReference type="InterPro" id="IPR042099">
    <property type="entry name" value="ANL_N_sf"/>
</dbReference>
<evidence type="ECO:0000259" key="4">
    <source>
        <dbReference type="Pfam" id="PF13193"/>
    </source>
</evidence>
<dbReference type="InterPro" id="IPR025110">
    <property type="entry name" value="AMP-bd_C"/>
</dbReference>
<feature type="domain" description="AMP-binding enzyme C-terminal" evidence="4">
    <location>
        <begin position="441"/>
        <end position="516"/>
    </location>
</feature>
<dbReference type="EMBL" id="CAEZYF010000006">
    <property type="protein sequence ID" value="CAB4720124.1"/>
    <property type="molecule type" value="Genomic_DNA"/>
</dbReference>
<dbReference type="Pfam" id="PF13193">
    <property type="entry name" value="AMP-binding_C"/>
    <property type="match status" value="1"/>
</dbReference>
<keyword evidence="2" id="KW-0436">Ligase</keyword>
<evidence type="ECO:0000313" key="7">
    <source>
        <dbReference type="EMBL" id="CAB4849140.1"/>
    </source>
</evidence>
<dbReference type="PANTHER" id="PTHR43201">
    <property type="entry name" value="ACYL-COA SYNTHETASE"/>
    <property type="match status" value="1"/>
</dbReference>
<evidence type="ECO:0000256" key="2">
    <source>
        <dbReference type="ARBA" id="ARBA00022598"/>
    </source>
</evidence>
<organism evidence="5">
    <name type="scientific">freshwater metagenome</name>
    <dbReference type="NCBI Taxonomy" id="449393"/>
    <lineage>
        <taxon>unclassified sequences</taxon>
        <taxon>metagenomes</taxon>
        <taxon>ecological metagenomes</taxon>
    </lineage>
</organism>
<dbReference type="EMBL" id="CAFBIY010000034">
    <property type="protein sequence ID" value="CAB4849140.1"/>
    <property type="molecule type" value="Genomic_DNA"/>
</dbReference>
<evidence type="ECO:0000313" key="5">
    <source>
        <dbReference type="EMBL" id="CAB4363562.1"/>
    </source>
</evidence>
<sequence>MVAPTAITPTATHPFTGRHVPWLLEQQVATRGDHPFIVWEPFDTEVPVRRQWSYAEFGADVHAFAAALSARGVTSGDRVLIHLGNCPEFLIAWFACSHLGAVAVTTNTRSTAPELGYFASNSQAVGVVTQPSLWSAVTDCGVEFGFAIATDTDQGAAAPRVGESFDAVLAAGHSLPGAPVHASDALAPNSVQYTSGTTARPKGVVWTHANALWGAKTGATLLQLGPNDSTLVFLPLFHTNALSYSLLSTLWSGGTVVIQPKFSASRYWDAVVRNGCTWTSSIPFMLWALIEQPRPESHQLRFWGLGASDIGVIRDVFGLRTLGWFGMTETITLTMFSEVDMPARPGAMGTPVAGYDVKVVDDDGCAVPFGESGWLKIRGVAGVSLFLEYLDNPEATAAAFDDEGWFDTGDLVTPFADGHIRFDNRGKDMMRVGAENVSAAEVERVIGTVPGVKESAVVGKPDRMLDEVPVAFVIPFGEPPAGHEAFIQQIIDTCAQQLASFKVPREVFVVDEFPRVTLEKVDKKSLRARFAAPQQEGST</sequence>
<dbReference type="GO" id="GO:0031956">
    <property type="term" value="F:medium-chain fatty acid-CoA ligase activity"/>
    <property type="evidence" value="ECO:0007669"/>
    <property type="project" value="TreeGrafter"/>
</dbReference>